<dbReference type="InterPro" id="IPR050570">
    <property type="entry name" value="Cell_wall_metabolism_enzyme"/>
</dbReference>
<dbReference type="Pfam" id="PF01551">
    <property type="entry name" value="Peptidase_M23"/>
    <property type="match status" value="1"/>
</dbReference>
<keyword evidence="1" id="KW-1133">Transmembrane helix</keyword>
<evidence type="ECO:0000256" key="1">
    <source>
        <dbReference type="SAM" id="Phobius"/>
    </source>
</evidence>
<feature type="transmembrane region" description="Helical" evidence="1">
    <location>
        <begin position="28"/>
        <end position="45"/>
    </location>
</feature>
<dbReference type="RefSeq" id="WP_182573830.1">
    <property type="nucleotide sequence ID" value="NZ_JACJHZ010000006.1"/>
</dbReference>
<reference evidence="3 4" key="1">
    <citation type="submission" date="2020-08" db="EMBL/GenBank/DDBJ databases">
        <title>Genomic Encyclopedia of Type Strains, Phase IV (KMG-IV): sequencing the most valuable type-strain genomes for metagenomic binning, comparative biology and taxonomic classification.</title>
        <authorList>
            <person name="Goeker M."/>
        </authorList>
    </citation>
    <scope>NUCLEOTIDE SEQUENCE [LARGE SCALE GENOMIC DNA]</scope>
    <source>
        <strain evidence="3 4">DSM 17455</strain>
    </source>
</reference>
<dbReference type="PANTHER" id="PTHR21666:SF270">
    <property type="entry name" value="MUREIN HYDROLASE ACTIVATOR ENVC"/>
    <property type="match status" value="1"/>
</dbReference>
<evidence type="ECO:0000259" key="2">
    <source>
        <dbReference type="Pfam" id="PF01551"/>
    </source>
</evidence>
<dbReference type="InterPro" id="IPR011055">
    <property type="entry name" value="Dup_hybrid_motif"/>
</dbReference>
<dbReference type="Gene3D" id="2.70.70.10">
    <property type="entry name" value="Glucose Permease (Domain IIA)"/>
    <property type="match status" value="1"/>
</dbReference>
<sequence>MSFVSLAVPLALCWRLWRLDEPSRLGWLLVLVESAVLVTLVVIVARWDIAGMWSRIALVGLFATVAAVSAWRHLRKPWLPADGSPISSRHIAALASVVVFGAALANVMIGVVGLHDPRDFTFPLEGGHFVVAHGGTIGVLNHHSDHAAQRHALDITAVNALGFRASGLLPDDPARYVVFGKTVVSPCEGTILAAVDGLPDLAPPAADRDNAAGNHVVVSCGDLNVELAHLRKGSVAVAAGDRVVAGAPIGQVGNSGNSTEPHLHVHAVDAGSGTGVQMSFDDTIPVRNTLIIR</sequence>
<feature type="domain" description="M23ase beta-sheet core" evidence="2">
    <location>
        <begin position="180"/>
        <end position="267"/>
    </location>
</feature>
<feature type="transmembrane region" description="Helical" evidence="1">
    <location>
        <begin position="91"/>
        <end position="114"/>
    </location>
</feature>
<gene>
    <name evidence="3" type="ORF">HNQ97_001641</name>
</gene>
<keyword evidence="1" id="KW-0812">Transmembrane</keyword>
<protein>
    <recommendedName>
        <fullName evidence="2">M23ase beta-sheet core domain-containing protein</fullName>
    </recommendedName>
</protein>
<keyword evidence="1" id="KW-0472">Membrane</keyword>
<dbReference type="PANTHER" id="PTHR21666">
    <property type="entry name" value="PEPTIDASE-RELATED"/>
    <property type="match status" value="1"/>
</dbReference>
<proteinExistence type="predicted"/>
<dbReference type="EMBL" id="JACJHZ010000006">
    <property type="protein sequence ID" value="MBA9019648.1"/>
    <property type="molecule type" value="Genomic_DNA"/>
</dbReference>
<name>A0ABR6C4P6_9HYPH</name>
<accession>A0ABR6C4P6</accession>
<keyword evidence="4" id="KW-1185">Reference proteome</keyword>
<dbReference type="CDD" id="cd12797">
    <property type="entry name" value="M23_peptidase"/>
    <property type="match status" value="1"/>
</dbReference>
<organism evidence="3 4">
    <name type="scientific">Aminobacter ciceronei</name>
    <dbReference type="NCBI Taxonomy" id="150723"/>
    <lineage>
        <taxon>Bacteria</taxon>
        <taxon>Pseudomonadati</taxon>
        <taxon>Pseudomonadota</taxon>
        <taxon>Alphaproteobacteria</taxon>
        <taxon>Hyphomicrobiales</taxon>
        <taxon>Phyllobacteriaceae</taxon>
        <taxon>Aminobacter</taxon>
    </lineage>
</organism>
<evidence type="ECO:0000313" key="3">
    <source>
        <dbReference type="EMBL" id="MBA9019648.1"/>
    </source>
</evidence>
<dbReference type="SUPFAM" id="SSF51261">
    <property type="entry name" value="Duplicated hybrid motif"/>
    <property type="match status" value="1"/>
</dbReference>
<dbReference type="Proteomes" id="UP000587524">
    <property type="component" value="Unassembled WGS sequence"/>
</dbReference>
<feature type="transmembrane region" description="Helical" evidence="1">
    <location>
        <begin position="52"/>
        <end position="71"/>
    </location>
</feature>
<comment type="caution">
    <text evidence="3">The sequence shown here is derived from an EMBL/GenBank/DDBJ whole genome shotgun (WGS) entry which is preliminary data.</text>
</comment>
<evidence type="ECO:0000313" key="4">
    <source>
        <dbReference type="Proteomes" id="UP000587524"/>
    </source>
</evidence>
<dbReference type="InterPro" id="IPR016047">
    <property type="entry name" value="M23ase_b-sheet_dom"/>
</dbReference>